<dbReference type="GO" id="GO:0042110">
    <property type="term" value="P:T cell activation"/>
    <property type="evidence" value="ECO:0007669"/>
    <property type="project" value="TreeGrafter"/>
</dbReference>
<evidence type="ECO:0000259" key="8">
    <source>
        <dbReference type="PROSITE" id="PS50835"/>
    </source>
</evidence>
<keyword evidence="6" id="KW-1133">Transmembrane helix</keyword>
<dbReference type="STRING" id="55544.A0A4D9EFU8"/>
<keyword evidence="6" id="KW-0812">Transmembrane</keyword>
<dbReference type="Proteomes" id="UP000297703">
    <property type="component" value="Unassembled WGS sequence"/>
</dbReference>
<keyword evidence="2 7" id="KW-0732">Signal</keyword>
<dbReference type="InterPro" id="IPR036179">
    <property type="entry name" value="Ig-like_dom_sf"/>
</dbReference>
<protein>
    <submittedName>
        <fullName evidence="9">Soluble calcium-activated nucleotidase 1</fullName>
    </submittedName>
</protein>
<feature type="signal peptide" evidence="7">
    <location>
        <begin position="1"/>
        <end position="22"/>
    </location>
</feature>
<proteinExistence type="predicted"/>
<dbReference type="SUPFAM" id="SSF48726">
    <property type="entry name" value="Immunoglobulin"/>
    <property type="match status" value="1"/>
</dbReference>
<keyword evidence="4" id="KW-0325">Glycoprotein</keyword>
<feature type="chain" id="PRO_5020033912" evidence="7">
    <location>
        <begin position="23"/>
        <end position="379"/>
    </location>
</feature>
<feature type="transmembrane region" description="Helical" evidence="6">
    <location>
        <begin position="227"/>
        <end position="250"/>
    </location>
</feature>
<dbReference type="OrthoDB" id="8741746at2759"/>
<comment type="caution">
    <text evidence="9">The sequence shown here is derived from an EMBL/GenBank/DDBJ whole genome shotgun (WGS) entry which is preliminary data.</text>
</comment>
<organism evidence="9 10">
    <name type="scientific">Platysternon megacephalum</name>
    <name type="common">big-headed turtle</name>
    <dbReference type="NCBI Taxonomy" id="55544"/>
    <lineage>
        <taxon>Eukaryota</taxon>
        <taxon>Metazoa</taxon>
        <taxon>Chordata</taxon>
        <taxon>Craniata</taxon>
        <taxon>Vertebrata</taxon>
        <taxon>Euteleostomi</taxon>
        <taxon>Archelosauria</taxon>
        <taxon>Testudinata</taxon>
        <taxon>Testudines</taxon>
        <taxon>Cryptodira</taxon>
        <taxon>Durocryptodira</taxon>
        <taxon>Testudinoidea</taxon>
        <taxon>Platysternidae</taxon>
        <taxon>Platysternon</taxon>
    </lineage>
</organism>
<reference evidence="9 10" key="2">
    <citation type="submission" date="2019-04" db="EMBL/GenBank/DDBJ databases">
        <title>The genome sequence of big-headed turtle.</title>
        <authorList>
            <person name="Gong S."/>
        </authorList>
    </citation>
    <scope>NUCLEOTIDE SEQUENCE [LARGE SCALE GENOMIC DNA]</scope>
    <source>
        <strain evidence="9">DO16091913</strain>
        <tissue evidence="9">Muscle</tissue>
    </source>
</reference>
<sequence>MEMGTPWRVWLTLLLFYKAGSSRTEAGAMELSRILGASVTFPLGIPAEQVKSAFWTVNTTRSIVTVAAGNPPNVIVSDPSYERRLRAPESNSLQLTSLSMEDTGTYRAQITTVTGPIDRHFLLRVYTQVPKPTILCDSVTCVNETCNYNLSCTVRDGGENVTYNWTHTAGGAVVPNESILHISLSPRDAPLNVTCTAQNPASHNFTTASAKDFCVANSPEFQTARTAGIAASIIFFIILVAILFILWRVYTQRRKRTLKKCTPGPSGSTEADAEKNTVYAQVGNLPLTYSRTGTLKEGPETEDETKTIYSKVQNPNPSPPQTDDEKLCKDGLESMEKGEKTIYATVNQPTQTKTTKSTDADDSAATLKPQGTSEYDKII</sequence>
<dbReference type="InterPro" id="IPR007110">
    <property type="entry name" value="Ig-like_dom"/>
</dbReference>
<evidence type="ECO:0000256" key="2">
    <source>
        <dbReference type="ARBA" id="ARBA00022729"/>
    </source>
</evidence>
<evidence type="ECO:0000313" key="10">
    <source>
        <dbReference type="Proteomes" id="UP000297703"/>
    </source>
</evidence>
<evidence type="ECO:0000313" key="9">
    <source>
        <dbReference type="EMBL" id="TFK06638.1"/>
    </source>
</evidence>
<dbReference type="Gene3D" id="2.60.40.10">
    <property type="entry name" value="Immunoglobulins"/>
    <property type="match status" value="2"/>
</dbReference>
<dbReference type="InterPro" id="IPR013783">
    <property type="entry name" value="Ig-like_fold"/>
</dbReference>
<evidence type="ECO:0000256" key="4">
    <source>
        <dbReference type="ARBA" id="ARBA00023180"/>
    </source>
</evidence>
<dbReference type="EMBL" id="QXTE01000095">
    <property type="protein sequence ID" value="TFK06638.1"/>
    <property type="molecule type" value="Genomic_DNA"/>
</dbReference>
<feature type="region of interest" description="Disordered" evidence="5">
    <location>
        <begin position="290"/>
        <end position="326"/>
    </location>
</feature>
<dbReference type="InterPro" id="IPR015631">
    <property type="entry name" value="CD2/SLAM_rcpt"/>
</dbReference>
<evidence type="ECO:0000256" key="5">
    <source>
        <dbReference type="SAM" id="MobiDB-lite"/>
    </source>
</evidence>
<feature type="domain" description="Ig-like" evidence="8">
    <location>
        <begin position="130"/>
        <end position="206"/>
    </location>
</feature>
<feature type="region of interest" description="Disordered" evidence="5">
    <location>
        <begin position="347"/>
        <end position="379"/>
    </location>
</feature>
<gene>
    <name evidence="9" type="ORF">DR999_PMT10529</name>
</gene>
<evidence type="ECO:0000256" key="7">
    <source>
        <dbReference type="SAM" id="SignalP"/>
    </source>
</evidence>
<comment type="subcellular location">
    <subcellularLocation>
        <location evidence="1">Membrane</location>
    </subcellularLocation>
</comment>
<dbReference type="GO" id="GO:0009897">
    <property type="term" value="C:external side of plasma membrane"/>
    <property type="evidence" value="ECO:0007669"/>
    <property type="project" value="TreeGrafter"/>
</dbReference>
<evidence type="ECO:0000256" key="3">
    <source>
        <dbReference type="ARBA" id="ARBA00023136"/>
    </source>
</evidence>
<evidence type="ECO:0000256" key="6">
    <source>
        <dbReference type="SAM" id="Phobius"/>
    </source>
</evidence>
<reference evidence="9 10" key="1">
    <citation type="submission" date="2019-04" db="EMBL/GenBank/DDBJ databases">
        <title>Draft genome of the big-headed turtle Platysternon megacephalum.</title>
        <authorList>
            <person name="Gong S."/>
        </authorList>
    </citation>
    <scope>NUCLEOTIDE SEQUENCE [LARGE SCALE GENOMIC DNA]</scope>
    <source>
        <strain evidence="9">DO16091913</strain>
        <tissue evidence="9">Muscle</tissue>
    </source>
</reference>
<dbReference type="PROSITE" id="PS50835">
    <property type="entry name" value="IG_LIKE"/>
    <property type="match status" value="1"/>
</dbReference>
<dbReference type="PANTHER" id="PTHR12080">
    <property type="entry name" value="SIGNALING LYMPHOCYTIC ACTIVATION MOLECULE"/>
    <property type="match status" value="1"/>
</dbReference>
<accession>A0A4D9EFU8</accession>
<dbReference type="PANTHER" id="PTHR12080:SF18">
    <property type="entry name" value="SLAM FAMILY MEMBER 9"/>
    <property type="match status" value="1"/>
</dbReference>
<dbReference type="AlphaFoldDB" id="A0A4D9EFU8"/>
<keyword evidence="10" id="KW-1185">Reference proteome</keyword>
<name>A0A4D9EFU8_9SAUR</name>
<keyword evidence="3 6" id="KW-0472">Membrane</keyword>
<evidence type="ECO:0000256" key="1">
    <source>
        <dbReference type="ARBA" id="ARBA00004370"/>
    </source>
</evidence>